<proteinExistence type="predicted"/>
<feature type="compositionally biased region" description="Basic and acidic residues" evidence="1">
    <location>
        <begin position="81"/>
        <end position="94"/>
    </location>
</feature>
<name>A0A091D3Y2_FUKDA</name>
<evidence type="ECO:0000313" key="2">
    <source>
        <dbReference type="EMBL" id="KFO25712.1"/>
    </source>
</evidence>
<accession>A0A091D3Y2</accession>
<gene>
    <name evidence="2" type="ORF">H920_12848</name>
</gene>
<sequence length="217" mass="23531">MSSRQPVRAPLRASVSSPVKEAFVRKQLRNLQYLIIRPIHTPRARPLHTNGWKRSGSSASPLYRWGPEPGSGSGRKRRRAGDRGTGKKGGDRVLEGPGAKSPAESRLFGDSRCRDQKNDLGKKGCGPAEATLGSRRQLCNSQGREIAAASPPDFEIPLLRQITVSFACVKRMSKEEFGNPFVGMDQNQTRELSMGFFSFGPQAGFGSGFSEGGVAVV</sequence>
<feature type="region of interest" description="Disordered" evidence="1">
    <location>
        <begin position="44"/>
        <end position="128"/>
    </location>
</feature>
<dbReference type="EMBL" id="KN123337">
    <property type="protein sequence ID" value="KFO25712.1"/>
    <property type="molecule type" value="Genomic_DNA"/>
</dbReference>
<feature type="region of interest" description="Disordered" evidence="1">
    <location>
        <begin position="1"/>
        <end position="21"/>
    </location>
</feature>
<dbReference type="Proteomes" id="UP000028990">
    <property type="component" value="Unassembled WGS sequence"/>
</dbReference>
<organism evidence="2 3">
    <name type="scientific">Fukomys damarensis</name>
    <name type="common">Damaraland mole rat</name>
    <name type="synonym">Cryptomys damarensis</name>
    <dbReference type="NCBI Taxonomy" id="885580"/>
    <lineage>
        <taxon>Eukaryota</taxon>
        <taxon>Metazoa</taxon>
        <taxon>Chordata</taxon>
        <taxon>Craniata</taxon>
        <taxon>Vertebrata</taxon>
        <taxon>Euteleostomi</taxon>
        <taxon>Mammalia</taxon>
        <taxon>Eutheria</taxon>
        <taxon>Euarchontoglires</taxon>
        <taxon>Glires</taxon>
        <taxon>Rodentia</taxon>
        <taxon>Hystricomorpha</taxon>
        <taxon>Bathyergidae</taxon>
        <taxon>Fukomys</taxon>
    </lineage>
</organism>
<protein>
    <submittedName>
        <fullName evidence="2">Uncharacterized protein</fullName>
    </submittedName>
</protein>
<evidence type="ECO:0000313" key="3">
    <source>
        <dbReference type="Proteomes" id="UP000028990"/>
    </source>
</evidence>
<evidence type="ECO:0000256" key="1">
    <source>
        <dbReference type="SAM" id="MobiDB-lite"/>
    </source>
</evidence>
<dbReference type="AlphaFoldDB" id="A0A091D3Y2"/>
<reference evidence="2 3" key="1">
    <citation type="submission" date="2013-11" db="EMBL/GenBank/DDBJ databases">
        <title>The Damaraland mole rat (Fukomys damarensis) genome and evolution of African mole rats.</title>
        <authorList>
            <person name="Gladyshev V.N."/>
            <person name="Fang X."/>
        </authorList>
    </citation>
    <scope>NUCLEOTIDE SEQUENCE [LARGE SCALE GENOMIC DNA]</scope>
    <source>
        <tissue evidence="2">Liver</tissue>
    </source>
</reference>
<feature type="compositionally biased region" description="Basic and acidic residues" evidence="1">
    <location>
        <begin position="107"/>
        <end position="122"/>
    </location>
</feature>
<keyword evidence="3" id="KW-1185">Reference proteome</keyword>